<keyword evidence="2" id="KW-0732">Signal</keyword>
<organism evidence="3 4">
    <name type="scientific">Streptomyces atratus</name>
    <dbReference type="NCBI Taxonomy" id="1893"/>
    <lineage>
        <taxon>Bacteria</taxon>
        <taxon>Bacillati</taxon>
        <taxon>Actinomycetota</taxon>
        <taxon>Actinomycetes</taxon>
        <taxon>Kitasatosporales</taxon>
        <taxon>Streptomycetaceae</taxon>
        <taxon>Streptomyces</taxon>
    </lineage>
</organism>
<evidence type="ECO:0008006" key="5">
    <source>
        <dbReference type="Google" id="ProtNLM"/>
    </source>
</evidence>
<feature type="signal peptide" evidence="2">
    <location>
        <begin position="1"/>
        <end position="18"/>
    </location>
</feature>
<name>A0A2Z5JE98_STRAR</name>
<feature type="region of interest" description="Disordered" evidence="1">
    <location>
        <begin position="25"/>
        <end position="61"/>
    </location>
</feature>
<feature type="compositionally biased region" description="Low complexity" evidence="1">
    <location>
        <begin position="45"/>
        <end position="59"/>
    </location>
</feature>
<evidence type="ECO:0000313" key="4">
    <source>
        <dbReference type="Proteomes" id="UP000252698"/>
    </source>
</evidence>
<dbReference type="AlphaFoldDB" id="A0A2Z5JE98"/>
<evidence type="ECO:0000313" key="3">
    <source>
        <dbReference type="EMBL" id="AXE78667.1"/>
    </source>
</evidence>
<dbReference type="PROSITE" id="PS51257">
    <property type="entry name" value="PROKAR_LIPOPROTEIN"/>
    <property type="match status" value="1"/>
</dbReference>
<proteinExistence type="predicted"/>
<dbReference type="EMBL" id="CP027306">
    <property type="protein sequence ID" value="AXE78667.1"/>
    <property type="molecule type" value="Genomic_DNA"/>
</dbReference>
<reference evidence="3 4" key="1">
    <citation type="journal article" date="2018" name="Front. Microbiol.">
        <title>Genome Sequencing of Streptomyces atratus SCSIOZH16 and Activation Production of Nocardamine via Metabolic Engineering.</title>
        <authorList>
            <person name="Li Y."/>
            <person name="Zhang C."/>
            <person name="Liu C."/>
            <person name="Ju J."/>
            <person name="Ma J."/>
        </authorList>
    </citation>
    <scope>NUCLEOTIDE SEQUENCE [LARGE SCALE GENOMIC DNA]</scope>
    <source>
        <strain evidence="3 4">SCSIO_ZH16</strain>
    </source>
</reference>
<feature type="chain" id="PRO_5038575122" description="Lipoprotein" evidence="2">
    <location>
        <begin position="19"/>
        <end position="157"/>
    </location>
</feature>
<protein>
    <recommendedName>
        <fullName evidence="5">Lipoprotein</fullName>
    </recommendedName>
</protein>
<feature type="region of interest" description="Disordered" evidence="1">
    <location>
        <begin position="135"/>
        <end position="157"/>
    </location>
</feature>
<dbReference type="Proteomes" id="UP000252698">
    <property type="component" value="Chromosome"/>
</dbReference>
<dbReference type="KEGG" id="sata:C5746_19010"/>
<evidence type="ECO:0000256" key="1">
    <source>
        <dbReference type="SAM" id="MobiDB-lite"/>
    </source>
</evidence>
<dbReference type="RefSeq" id="WP_114245240.1">
    <property type="nucleotide sequence ID" value="NZ_CP027306.1"/>
</dbReference>
<sequence length="157" mass="15334">MRKAVRTGAVITAGLVTAAALTGCSGDGKKSDPDGSSGAAKSSQAPGDSDGNSGADAAALEGGWAGKTDGKAVVLSVASGKAVLVTEQRACTGTVKDRGKVMLVLKCADGDTDRTTGSIESNDGKTVVVSWDGGTKDTLAKTEPGAIPSGLPDLPAS</sequence>
<dbReference type="GeneID" id="95520543"/>
<evidence type="ECO:0000256" key="2">
    <source>
        <dbReference type="SAM" id="SignalP"/>
    </source>
</evidence>
<gene>
    <name evidence="3" type="ORF">C5746_19010</name>
</gene>
<accession>A0A2Z5JE98</accession>